<dbReference type="PANTHER" id="PTHR10889:SF1">
    <property type="entry name" value="DEOXYRIBOSE-PHOSPHATE ALDOLASE"/>
    <property type="match status" value="1"/>
</dbReference>
<comment type="caution">
    <text evidence="8">The sequence shown here is derived from an EMBL/GenBank/DDBJ whole genome shotgun (WGS) entry which is preliminary data.</text>
</comment>
<protein>
    <recommendedName>
        <fullName evidence="7">Deoxyribose-phosphate aldolase</fullName>
        <shortName evidence="7">DERA</shortName>
        <ecNumber evidence="7">4.1.2.4</ecNumber>
    </recommendedName>
    <alternativeName>
        <fullName evidence="7">2-deoxy-D-ribose 5-phosphate aldolase</fullName>
    </alternativeName>
    <alternativeName>
        <fullName evidence="7">Phosphodeoxyriboaldolase</fullName>
        <shortName evidence="7">Deoxyriboaldolase</shortName>
    </alternativeName>
</protein>
<dbReference type="RefSeq" id="WP_071503717.1">
    <property type="nucleotide sequence ID" value="NZ_MORL01000006.1"/>
</dbReference>
<dbReference type="CDD" id="cd00959">
    <property type="entry name" value="DeoC"/>
    <property type="match status" value="1"/>
</dbReference>
<comment type="function">
    <text evidence="6 7">Catalyzes a reversible aldol reaction between acetaldehyde and D-glyceraldehyde 3-phosphate to generate 2-deoxy-D-ribose 5-phosphate.</text>
</comment>
<feature type="active site" description="Proton donor/acceptor" evidence="7">
    <location>
        <position position="199"/>
    </location>
</feature>
<dbReference type="PANTHER" id="PTHR10889">
    <property type="entry name" value="DEOXYRIBOSE-PHOSPHATE ALDOLASE"/>
    <property type="match status" value="1"/>
</dbReference>
<accession>A0A1S2VJP7</accession>
<dbReference type="Gene3D" id="3.20.20.70">
    <property type="entry name" value="Aldolase class I"/>
    <property type="match status" value="1"/>
</dbReference>
<comment type="subcellular location">
    <subcellularLocation>
        <location evidence="7">Cytoplasm</location>
    </subcellularLocation>
</comment>
<evidence type="ECO:0000256" key="6">
    <source>
        <dbReference type="ARBA" id="ARBA00056337"/>
    </source>
</evidence>
<dbReference type="InterPro" id="IPR011343">
    <property type="entry name" value="DeoC"/>
</dbReference>
<evidence type="ECO:0000256" key="5">
    <source>
        <dbReference type="ARBA" id="ARBA00048791"/>
    </source>
</evidence>
<evidence type="ECO:0000256" key="2">
    <source>
        <dbReference type="ARBA" id="ARBA00022490"/>
    </source>
</evidence>
<keyword evidence="9" id="KW-1185">Reference proteome</keyword>
<feature type="active site" description="Proton donor/acceptor" evidence="7">
    <location>
        <position position="95"/>
    </location>
</feature>
<dbReference type="InterPro" id="IPR013785">
    <property type="entry name" value="Aldolase_TIM"/>
</dbReference>
<dbReference type="HAMAP" id="MF_00114">
    <property type="entry name" value="DeoC_type1"/>
    <property type="match status" value="1"/>
</dbReference>
<dbReference type="NCBIfam" id="TIGR00126">
    <property type="entry name" value="deoC"/>
    <property type="match status" value="1"/>
</dbReference>
<evidence type="ECO:0000256" key="1">
    <source>
        <dbReference type="ARBA" id="ARBA00010936"/>
    </source>
</evidence>
<dbReference type="InterPro" id="IPR002915">
    <property type="entry name" value="DeoC/FbaB/LacD_aldolase"/>
</dbReference>
<dbReference type="GO" id="GO:0005737">
    <property type="term" value="C:cytoplasm"/>
    <property type="evidence" value="ECO:0007669"/>
    <property type="project" value="UniProtKB-SubCell"/>
</dbReference>
<dbReference type="GO" id="GO:0009264">
    <property type="term" value="P:deoxyribonucleotide catabolic process"/>
    <property type="evidence" value="ECO:0007669"/>
    <property type="project" value="UniProtKB-UniRule"/>
</dbReference>
<dbReference type="GO" id="GO:0016052">
    <property type="term" value="P:carbohydrate catabolic process"/>
    <property type="evidence" value="ECO:0007669"/>
    <property type="project" value="TreeGrafter"/>
</dbReference>
<evidence type="ECO:0000256" key="3">
    <source>
        <dbReference type="ARBA" id="ARBA00023239"/>
    </source>
</evidence>
<evidence type="ECO:0000313" key="9">
    <source>
        <dbReference type="Proteomes" id="UP000181790"/>
    </source>
</evidence>
<dbReference type="EC" id="4.1.2.4" evidence="7"/>
<dbReference type="GO" id="GO:0004139">
    <property type="term" value="F:deoxyribose-phosphate aldolase activity"/>
    <property type="evidence" value="ECO:0007669"/>
    <property type="project" value="UniProtKB-UniRule"/>
</dbReference>
<organism evidence="8 9">
    <name type="scientific">Arsenicibacter rosenii</name>
    <dbReference type="NCBI Taxonomy" id="1750698"/>
    <lineage>
        <taxon>Bacteria</taxon>
        <taxon>Pseudomonadati</taxon>
        <taxon>Bacteroidota</taxon>
        <taxon>Cytophagia</taxon>
        <taxon>Cytophagales</taxon>
        <taxon>Spirosomataceae</taxon>
        <taxon>Arsenicibacter</taxon>
    </lineage>
</organism>
<reference evidence="8 9" key="1">
    <citation type="submission" date="2016-10" db="EMBL/GenBank/DDBJ databases">
        <title>Arsenicibacter rosenii gen. nov., sp. nov., an efficient arsenic-methylating bacterium isolated from an arsenic-contaminated paddy soil.</title>
        <authorList>
            <person name="Huang K."/>
        </authorList>
    </citation>
    <scope>NUCLEOTIDE SEQUENCE [LARGE SCALE GENOMIC DNA]</scope>
    <source>
        <strain evidence="8 9">SM-1</strain>
    </source>
</reference>
<evidence type="ECO:0000256" key="4">
    <source>
        <dbReference type="ARBA" id="ARBA00023270"/>
    </source>
</evidence>
<keyword evidence="4 7" id="KW-0704">Schiff base</keyword>
<keyword evidence="2 7" id="KW-0963">Cytoplasm</keyword>
<comment type="catalytic activity">
    <reaction evidence="5 7">
        <text>2-deoxy-D-ribose 5-phosphate = D-glyceraldehyde 3-phosphate + acetaldehyde</text>
        <dbReference type="Rhea" id="RHEA:12821"/>
        <dbReference type="ChEBI" id="CHEBI:15343"/>
        <dbReference type="ChEBI" id="CHEBI:59776"/>
        <dbReference type="ChEBI" id="CHEBI:62877"/>
        <dbReference type="EC" id="4.1.2.4"/>
    </reaction>
</comment>
<dbReference type="InterPro" id="IPR028581">
    <property type="entry name" value="DeoC_typeI"/>
</dbReference>
<name>A0A1S2VJP7_9BACT</name>
<dbReference type="FunFam" id="3.20.20.70:FF:000044">
    <property type="entry name" value="Deoxyribose-phosphate aldolase"/>
    <property type="match status" value="1"/>
</dbReference>
<dbReference type="PIRSF" id="PIRSF001357">
    <property type="entry name" value="DeoC"/>
    <property type="match status" value="1"/>
</dbReference>
<gene>
    <name evidence="7" type="primary">deoC</name>
    <name evidence="8" type="ORF">BLX24_13650</name>
</gene>
<dbReference type="SMART" id="SM01133">
    <property type="entry name" value="DeoC"/>
    <property type="match status" value="1"/>
</dbReference>
<dbReference type="GO" id="GO:0006018">
    <property type="term" value="P:2-deoxyribose 1-phosphate catabolic process"/>
    <property type="evidence" value="ECO:0007669"/>
    <property type="project" value="UniProtKB-UniRule"/>
</dbReference>
<keyword evidence="3 7" id="KW-0456">Lyase</keyword>
<feature type="active site" description="Schiff-base intermediate with acetaldehyde" evidence="7">
    <location>
        <position position="160"/>
    </location>
</feature>
<dbReference type="SUPFAM" id="SSF51569">
    <property type="entry name" value="Aldolase"/>
    <property type="match status" value="1"/>
</dbReference>
<comment type="pathway">
    <text evidence="7">Carbohydrate degradation; 2-deoxy-D-ribose 1-phosphate degradation; D-glyceraldehyde 3-phosphate and acetaldehyde from 2-deoxy-alpha-D-ribose 1-phosphate: step 2/2.</text>
</comment>
<proteinExistence type="inferred from homology"/>
<dbReference type="Proteomes" id="UP000181790">
    <property type="component" value="Unassembled WGS sequence"/>
</dbReference>
<dbReference type="Pfam" id="PF01791">
    <property type="entry name" value="DeoC"/>
    <property type="match status" value="1"/>
</dbReference>
<sequence>MTLNELEAVAKMIDHALLHPALTDAELKAGCELALKYNVASVCIKPYAVAMAAEILAGSDVQVCTVVGFPHGSQPPHLKIAEVLQACQDGATEIDMVINIGKVLSEDWEYIAYEVQVVKAACQRGGAILKVIFENDYLPADSYKVRLCQICTKAGVAFVKTSTGFGFVKGADGCYDYKGATEHDLWLMLANIGANVEVKASGGIRTLDEALRIQQMGVKRIGTSSTASIMEEAYRRIS</sequence>
<evidence type="ECO:0000256" key="7">
    <source>
        <dbReference type="HAMAP-Rule" id="MF_00114"/>
    </source>
</evidence>
<dbReference type="UniPathway" id="UPA00002">
    <property type="reaction ID" value="UER00468"/>
</dbReference>
<dbReference type="AlphaFoldDB" id="A0A1S2VJP7"/>
<comment type="similarity">
    <text evidence="1 7">Belongs to the DeoC/FbaB aldolase family. DeoC type 1 subfamily.</text>
</comment>
<dbReference type="EMBL" id="MORL01000006">
    <property type="protein sequence ID" value="OIN58610.1"/>
    <property type="molecule type" value="Genomic_DNA"/>
</dbReference>
<evidence type="ECO:0000313" key="8">
    <source>
        <dbReference type="EMBL" id="OIN58610.1"/>
    </source>
</evidence>